<dbReference type="Proteomes" id="UP000005959">
    <property type="component" value="Unassembled WGS sequence"/>
</dbReference>
<dbReference type="EMBL" id="AGCI01000038">
    <property type="protein sequence ID" value="EHM43567.1"/>
    <property type="molecule type" value="Genomic_DNA"/>
</dbReference>
<gene>
    <name evidence="1" type="ORF">HMPREF0454_01808</name>
</gene>
<proteinExistence type="predicted"/>
<reference evidence="1 2" key="1">
    <citation type="submission" date="2011-08" db="EMBL/GenBank/DDBJ databases">
        <authorList>
            <person name="Weinstock G."/>
            <person name="Sodergren E."/>
            <person name="Clifton S."/>
            <person name="Fulton L."/>
            <person name="Fulton B."/>
            <person name="Courtney L."/>
            <person name="Fronick C."/>
            <person name="Harrison M."/>
            <person name="Strong C."/>
            <person name="Farmer C."/>
            <person name="Delahaunty K."/>
            <person name="Markovic C."/>
            <person name="Hall O."/>
            <person name="Minx P."/>
            <person name="Tomlinson C."/>
            <person name="Mitreva M."/>
            <person name="Hou S."/>
            <person name="Chen J."/>
            <person name="Wollam A."/>
            <person name="Pepin K.H."/>
            <person name="Johnson M."/>
            <person name="Bhonagiri V."/>
            <person name="Zhang X."/>
            <person name="Suruliraj S."/>
            <person name="Warren W."/>
            <person name="Chinwalla A."/>
            <person name="Mardis E.R."/>
            <person name="Wilson R.K."/>
        </authorList>
    </citation>
    <scope>NUCLEOTIDE SEQUENCE [LARGE SCALE GENOMIC DNA]</scope>
    <source>
        <strain evidence="1 2">ATCC 51873</strain>
    </source>
</reference>
<evidence type="ECO:0000313" key="1">
    <source>
        <dbReference type="EMBL" id="EHM43567.1"/>
    </source>
</evidence>
<comment type="caution">
    <text evidence="1">The sequence shown here is derived from an EMBL/GenBank/DDBJ whole genome shotgun (WGS) entry which is preliminary data.</text>
</comment>
<organism evidence="1 2">
    <name type="scientific">Hafnia alvei ATCC 51873</name>
    <dbReference type="NCBI Taxonomy" id="1002364"/>
    <lineage>
        <taxon>Bacteria</taxon>
        <taxon>Pseudomonadati</taxon>
        <taxon>Pseudomonadota</taxon>
        <taxon>Gammaproteobacteria</taxon>
        <taxon>Enterobacterales</taxon>
        <taxon>Hafniaceae</taxon>
        <taxon>Hafnia</taxon>
    </lineage>
</organism>
<dbReference type="AlphaFoldDB" id="G9Y5J9"/>
<name>G9Y5J9_HAFAL</name>
<dbReference type="HOGENOM" id="CLU_2843740_0_0_6"/>
<sequence length="65" mass="7804">MSAVFHGVNIFCMQQGNLISLSFSLLSVSYRGPFIFCEWRWLTYSATHHDRIMMLERCTYYMNLW</sequence>
<accession>G9Y5J9</accession>
<evidence type="ECO:0000313" key="2">
    <source>
        <dbReference type="Proteomes" id="UP000005959"/>
    </source>
</evidence>
<protein>
    <submittedName>
        <fullName evidence="1">Uncharacterized protein</fullName>
    </submittedName>
</protein>